<gene>
    <name evidence="1" type="ORF">EV672_10282</name>
</gene>
<comment type="caution">
    <text evidence="1">The sequence shown here is derived from an EMBL/GenBank/DDBJ whole genome shotgun (WGS) entry which is preliminary data.</text>
</comment>
<evidence type="ECO:0000313" key="2">
    <source>
        <dbReference type="Proteomes" id="UP000294593"/>
    </source>
</evidence>
<accession>A0A4R6RH71</accession>
<dbReference type="Proteomes" id="UP000294593">
    <property type="component" value="Unassembled WGS sequence"/>
</dbReference>
<keyword evidence="2" id="KW-1185">Reference proteome</keyword>
<dbReference type="RefSeq" id="WP_279536169.1">
    <property type="nucleotide sequence ID" value="NZ_SNXW01000002.1"/>
</dbReference>
<proteinExistence type="predicted"/>
<protein>
    <submittedName>
        <fullName evidence="1">Uncharacterized protein DUF3348</fullName>
    </submittedName>
</protein>
<organism evidence="1 2">
    <name type="scientific">Aquabacterium commune</name>
    <dbReference type="NCBI Taxonomy" id="70586"/>
    <lineage>
        <taxon>Bacteria</taxon>
        <taxon>Pseudomonadati</taxon>
        <taxon>Pseudomonadota</taxon>
        <taxon>Betaproteobacteria</taxon>
        <taxon>Burkholderiales</taxon>
        <taxon>Aquabacterium</taxon>
    </lineage>
</organism>
<dbReference type="EMBL" id="SNXW01000002">
    <property type="protein sequence ID" value="TDP85733.1"/>
    <property type="molecule type" value="Genomic_DNA"/>
</dbReference>
<reference evidence="1 2" key="1">
    <citation type="submission" date="2019-03" db="EMBL/GenBank/DDBJ databases">
        <title>Genomic Encyclopedia of Type Strains, Phase IV (KMG-IV): sequencing the most valuable type-strain genomes for metagenomic binning, comparative biology and taxonomic classification.</title>
        <authorList>
            <person name="Goeker M."/>
        </authorList>
    </citation>
    <scope>NUCLEOTIDE SEQUENCE [LARGE SCALE GENOMIC DNA]</scope>
    <source>
        <strain evidence="1 2">DSM 11901</strain>
    </source>
</reference>
<dbReference type="InterPro" id="IPR021783">
    <property type="entry name" value="DUF3348"/>
</dbReference>
<name>A0A4R6RH71_9BURK</name>
<sequence length="234" mass="25353">MATPAMRANLASSRLVRLLSAATARDQGGPRQDAPRQDFAERLAQWLSAVDTVRLHAALPPGPVSAIPRAVSAGAKALCARTDAELAQVRAALTQGIATQAAQALRDAPHEADAGHAPHRKRHLDQQGQMAQKVAALRASVRQALSQASPRLRQLAALDAALEQTLGGREHKLMAAVPLLLEKRFEQLKRELLEGWHGAYVGEMQEMLHAELDLRLQPVIGLMHALRSEVEKHP</sequence>
<dbReference type="AlphaFoldDB" id="A0A4R6RH71"/>
<dbReference type="Pfam" id="PF11828">
    <property type="entry name" value="DUF3348"/>
    <property type="match status" value="1"/>
</dbReference>
<evidence type="ECO:0000313" key="1">
    <source>
        <dbReference type="EMBL" id="TDP85733.1"/>
    </source>
</evidence>